<feature type="domain" description="Galactose oxidase-like Early set" evidence="3">
    <location>
        <begin position="685"/>
        <end position="779"/>
    </location>
</feature>
<gene>
    <name evidence="4" type="ORF">Q8814_07140</name>
</gene>
<dbReference type="InterPro" id="IPR028994">
    <property type="entry name" value="Integrin_alpha_N"/>
</dbReference>
<evidence type="ECO:0000259" key="2">
    <source>
        <dbReference type="Pfam" id="PF07250"/>
    </source>
</evidence>
<proteinExistence type="predicted"/>
<dbReference type="Proteomes" id="UP001331936">
    <property type="component" value="Unassembled WGS sequence"/>
</dbReference>
<dbReference type="InterPro" id="IPR014756">
    <property type="entry name" value="Ig_E-set"/>
</dbReference>
<sequence>MAGGFVAVPNWYAWENHDCGIAVADIDADGDPDVVVLMVDNPQGQNDGLYRVGHHLAADGTVADWGPWITIPDWWGWENQGAGIAVADLAGDGSLDLIVFVVDNPPSQNSGYFRVGRDLAADGTVTGGWTPWTAIPDWYGWENQGADIAITSLDGQPTLVVLVVDNPPGQNTGQFRLGMGLTRDGTLTGGWTPWVAVPDWYGWENQGAGIAVTDLDGDGRPELIVFAVDNPAGENAGLYTIGWGLDGSGHAVDGWSVWSRIPGWGFWENQGAGVTVLDRGDGARPELVVLTVDNPPQLNTGYVRLVELVVDVDQAQDMGLWRLLDFGTEINPVHAALLRTGDVLFFAGSGNDADQHAAQQFRTRVWHYPNPGLDAPDTPIDLFCVGQSFLPDGRLLAAGGTERYDPFYGLKDALIFDPVTMAWSPTQHMAYGRWYPSLVTLADGDVVAVSGLGADNHLSVIPERYHGATSTWPALPSPGPLPMYAHLFLLADGRIFYTGGQYGGNNGMRPSLWDLGTGQTTIVAGLADPGSRNQAASVLLPPAQDQKVMILGGGGFDLHSPAPALADTRIVDLDDGAPVYQAGPPMMHARMHLSAVLLPDRTVLATGGSAMEEMAHGAPPHAEIYHPTTGVWTHTAASRVPRLYHSVALLTPDGKVVTAGSNPARKTEDLRIEMYWPPYLFHGERPTLELATTGVNYGGTVTATVHGPGAPQSFSLVRPSACTHSCDTEQRLVDVAFTAGAGGAVTLHLPTNANLAPPGWYMVFAVDEHKVPSIGQWLHLS</sequence>
<dbReference type="SUPFAM" id="SSF50965">
    <property type="entry name" value="Galactose oxidase, central domain"/>
    <property type="match status" value="1"/>
</dbReference>
<dbReference type="Pfam" id="PF09118">
    <property type="entry name" value="GO-like_E_set"/>
    <property type="match status" value="1"/>
</dbReference>
<evidence type="ECO:0000313" key="4">
    <source>
        <dbReference type="EMBL" id="MEE2031886.1"/>
    </source>
</evidence>
<dbReference type="InterPro" id="IPR015202">
    <property type="entry name" value="GO-like_E_set"/>
</dbReference>
<dbReference type="InterPro" id="IPR013783">
    <property type="entry name" value="Ig-like_fold"/>
</dbReference>
<dbReference type="RefSeq" id="WP_330151321.1">
    <property type="nucleotide sequence ID" value="NZ_JAUZMZ010000027.1"/>
</dbReference>
<reference evidence="4 5" key="1">
    <citation type="submission" date="2023-08" db="EMBL/GenBank/DDBJ databases">
        <authorList>
            <person name="Girao M."/>
            <person name="Carvalho M.F."/>
        </authorList>
    </citation>
    <scope>NUCLEOTIDE SEQUENCE [LARGE SCALE GENOMIC DNA]</scope>
    <source>
        <strain evidence="4 5">CC-R104</strain>
    </source>
</reference>
<evidence type="ECO:0000259" key="3">
    <source>
        <dbReference type="Pfam" id="PF09118"/>
    </source>
</evidence>
<feature type="domain" description="Glyoxal oxidase N-terminal" evidence="2">
    <location>
        <begin position="381"/>
        <end position="679"/>
    </location>
</feature>
<dbReference type="PANTHER" id="PTHR32208">
    <property type="entry name" value="SECRETED PROTEIN-RELATED"/>
    <property type="match status" value="1"/>
</dbReference>
<keyword evidence="5" id="KW-1185">Reference proteome</keyword>
<name>A0ABU7JPB8_9NOCA</name>
<dbReference type="InterPro" id="IPR011043">
    <property type="entry name" value="Gal_Oxase/kelch_b-propeller"/>
</dbReference>
<dbReference type="SUPFAM" id="SSF81296">
    <property type="entry name" value="E set domains"/>
    <property type="match status" value="1"/>
</dbReference>
<evidence type="ECO:0000313" key="5">
    <source>
        <dbReference type="Proteomes" id="UP001331936"/>
    </source>
</evidence>
<dbReference type="Pfam" id="PF07250">
    <property type="entry name" value="Glyoxal_oxid_N"/>
    <property type="match status" value="1"/>
</dbReference>
<dbReference type="Gene3D" id="2.130.10.80">
    <property type="entry name" value="Galactose oxidase/kelch, beta-propeller"/>
    <property type="match status" value="1"/>
</dbReference>
<dbReference type="SUPFAM" id="SSF69318">
    <property type="entry name" value="Integrin alpha N-terminal domain"/>
    <property type="match status" value="1"/>
</dbReference>
<comment type="caution">
    <text evidence="4">The sequence shown here is derived from an EMBL/GenBank/DDBJ whole genome shotgun (WGS) entry which is preliminary data.</text>
</comment>
<dbReference type="EMBL" id="JAUZMZ010000027">
    <property type="protein sequence ID" value="MEE2031886.1"/>
    <property type="molecule type" value="Genomic_DNA"/>
</dbReference>
<organism evidence="4 5">
    <name type="scientific">Rhodococcus chondri</name>
    <dbReference type="NCBI Taxonomy" id="3065941"/>
    <lineage>
        <taxon>Bacteria</taxon>
        <taxon>Bacillati</taxon>
        <taxon>Actinomycetota</taxon>
        <taxon>Actinomycetes</taxon>
        <taxon>Mycobacteriales</taxon>
        <taxon>Nocardiaceae</taxon>
        <taxon>Rhodococcus</taxon>
    </lineage>
</organism>
<keyword evidence="1" id="KW-0732">Signal</keyword>
<dbReference type="InterPro" id="IPR009880">
    <property type="entry name" value="Glyoxal_oxidase_N"/>
</dbReference>
<dbReference type="Gene3D" id="2.60.40.10">
    <property type="entry name" value="Immunoglobulins"/>
    <property type="match status" value="1"/>
</dbReference>
<dbReference type="PANTHER" id="PTHR32208:SF21">
    <property type="entry name" value="LOW QUALITY PROTEIN: ALDEHYDE OXIDASE GLOX-LIKE"/>
    <property type="match status" value="1"/>
</dbReference>
<accession>A0ABU7JPB8</accession>
<dbReference type="InterPro" id="IPR037293">
    <property type="entry name" value="Gal_Oxidase_central_sf"/>
</dbReference>
<dbReference type="CDD" id="cd02851">
    <property type="entry name" value="E_set_GO_C"/>
    <property type="match status" value="1"/>
</dbReference>
<protein>
    <submittedName>
        <fullName evidence="4">DUF1929 domain-containing protein</fullName>
    </submittedName>
</protein>
<evidence type="ECO:0000256" key="1">
    <source>
        <dbReference type="ARBA" id="ARBA00022729"/>
    </source>
</evidence>